<feature type="region of interest" description="Disordered" evidence="1">
    <location>
        <begin position="215"/>
        <end position="248"/>
    </location>
</feature>
<feature type="domain" description="SNTX MACPF/CDC-like" evidence="2">
    <location>
        <begin position="9"/>
        <end position="169"/>
    </location>
</feature>
<dbReference type="Proteomes" id="UP000054821">
    <property type="component" value="Unassembled WGS sequence"/>
</dbReference>
<comment type="caution">
    <text evidence="3">The sequence shown here is derived from an EMBL/GenBank/DDBJ whole genome shotgun (WGS) entry which is preliminary data.</text>
</comment>
<proteinExistence type="predicted"/>
<organism evidence="3 4">
    <name type="scientific">Trichoderma gamsii</name>
    <dbReference type="NCBI Taxonomy" id="398673"/>
    <lineage>
        <taxon>Eukaryota</taxon>
        <taxon>Fungi</taxon>
        <taxon>Dikarya</taxon>
        <taxon>Ascomycota</taxon>
        <taxon>Pezizomycotina</taxon>
        <taxon>Sordariomycetes</taxon>
        <taxon>Hypocreomycetidae</taxon>
        <taxon>Hypocreales</taxon>
        <taxon>Hypocreaceae</taxon>
        <taxon>Trichoderma</taxon>
    </lineage>
</organism>
<dbReference type="InterPro" id="IPR052090">
    <property type="entry name" value="Cytolytic_pore-forming_toxin"/>
</dbReference>
<protein>
    <recommendedName>
        <fullName evidence="2">SNTX MACPF/CDC-like domain-containing protein</fullName>
    </recommendedName>
</protein>
<dbReference type="GeneID" id="29991051"/>
<feature type="compositionally biased region" description="Pro residues" evidence="1">
    <location>
        <begin position="232"/>
        <end position="241"/>
    </location>
</feature>
<evidence type="ECO:0000313" key="4">
    <source>
        <dbReference type="Proteomes" id="UP000054821"/>
    </source>
</evidence>
<keyword evidence="4" id="KW-1185">Reference proteome</keyword>
<accession>A0A2P4Z6Y8</accession>
<dbReference type="RefSeq" id="XP_018655820.1">
    <property type="nucleotide sequence ID" value="XM_018810968.1"/>
</dbReference>
<dbReference type="STRING" id="398673.A0A2P4Z6Y8"/>
<name>A0A2P4Z6Y8_9HYPO</name>
<dbReference type="InterPro" id="IPR056072">
    <property type="entry name" value="SNTX_MACPF/CDC-like_dom"/>
</dbReference>
<dbReference type="Gene3D" id="2.20.110.10">
    <property type="entry name" value="Histone H3 K4-specific methyltransferase SET7/9 N-terminal domain"/>
    <property type="match status" value="1"/>
</dbReference>
<evidence type="ECO:0000256" key="1">
    <source>
        <dbReference type="SAM" id="MobiDB-lite"/>
    </source>
</evidence>
<dbReference type="EMBL" id="JPDN02000089">
    <property type="protein sequence ID" value="PON20043.1"/>
    <property type="molecule type" value="Genomic_DNA"/>
</dbReference>
<dbReference type="SUPFAM" id="SSF82185">
    <property type="entry name" value="Histone H3 K4-specific methyltransferase SET7/9 N-terminal domain"/>
    <property type="match status" value="1"/>
</dbReference>
<dbReference type="PANTHER" id="PTHR31594">
    <property type="entry name" value="AIG1-TYPE G DOMAIN-CONTAINING PROTEIN"/>
    <property type="match status" value="1"/>
</dbReference>
<dbReference type="Pfam" id="PF24674">
    <property type="entry name" value="MACPF_SNTX"/>
    <property type="match status" value="1"/>
</dbReference>
<evidence type="ECO:0000259" key="2">
    <source>
        <dbReference type="Pfam" id="PF24674"/>
    </source>
</evidence>
<dbReference type="AlphaFoldDB" id="A0A2P4Z6Y8"/>
<evidence type="ECO:0000313" key="3">
    <source>
        <dbReference type="EMBL" id="PON20043.1"/>
    </source>
</evidence>
<reference evidence="3 4" key="1">
    <citation type="journal article" date="2016" name="Genome Announc.">
        <title>Draft Whole-Genome Sequence of Trichoderma gamsii T6085, a Promising Biocontrol Agent of Fusarium Head Blight on Wheat.</title>
        <authorList>
            <person name="Baroncelli R."/>
            <person name="Zapparata A."/>
            <person name="Piaggeschi G."/>
            <person name="Sarrocco S."/>
            <person name="Vannacci G."/>
        </authorList>
    </citation>
    <scope>NUCLEOTIDE SEQUENCE [LARGE SCALE GENOMIC DNA]</scope>
    <source>
        <strain evidence="3 4">T6085</strain>
    </source>
</reference>
<gene>
    <name evidence="3" type="ORF">TGAM01_v211087</name>
</gene>
<dbReference type="PANTHER" id="PTHR31594:SF14">
    <property type="entry name" value="FIBRONECTIN TYPE-III DOMAIN-CONTAINING PROTEIN"/>
    <property type="match status" value="1"/>
</dbReference>
<sequence length="832" mass="92357">MSSNDRDLQVPALKRDAFLGQVYQGATGNLLSPNFFNRAYIDAATVTTPMPKTEVAFKSAQSVEERAHLLNVSASVSVSVCSGTLKLTGFGSYLDRSDDQEESITISGVVHARTVHKRLIINDKDLQNHAVIDQNDLAAWGITHVVTAITYGGTLVGSITQTNSQKNENHNLKGIFSLGTMSNFAKIGDIHAKAEVDDEEMNNLKGFHLSTSFEADYVDPNPHPEDEVIPTEPNPDAPPATPNDRSREPTLLMNKIKRGFPNFTSDPVPPPDKTHGVPVELTLTPVSYFDAISVEIIFRELNESDMVALRALYDKLTSLAQSRMSLYLEIMNPPLEHSSQEAATSTTSSPKYSSLFPTFSKTCQDRQREVGSLQLEASAGLGQLLQDYRNKKADPKHVSDFLVKYQTLHDSARGLYEQDTLQWRALRRLKETADAYQYPLNTVEDMIAARPLNGTLVVEIVPENVQMSSLLNIYRHLGKDIRDWRTQEDSDLTISKFGVSRDASIPAFTTTYVSFYADPAKDKALVSIDNDQGSVLSAVAAARKDASPKTIQYGLRESTNQLEWLVLGDGNVWGILEYDNGVGSDADEDKRISKTQYLGYLKDNTPYGYGVMKYPGGLTYKGDWLRGLRDGNGCMYHGTRLVAEGIFVEDSISPTTLGEEPYGHGRLFAVQVTAVQRGGAAETATFVVTADIVLFNMAKKLAYVFGWKAGERYRLTASMERPPSPPFINPITVIVNGDQVETDYKEIYPDWPELSFYSVYWPNYMFVWDNKYEDFISLARRFAPFKTLPLVYNAEHPEITTAPSSRARPITIRAVRLDDGVLPLASAGTHPT</sequence>